<dbReference type="RefSeq" id="WP_150214983.1">
    <property type="nucleotide sequence ID" value="NZ_CP029192.1"/>
</dbReference>
<dbReference type="Proteomes" id="UP000322927">
    <property type="component" value="Chromosome"/>
</dbReference>
<protein>
    <recommendedName>
        <fullName evidence="3">Phenazine antibiotic biosynthesis protein</fullName>
    </recommendedName>
</protein>
<accession>A0A5P2BR42</accession>
<evidence type="ECO:0000313" key="2">
    <source>
        <dbReference type="Proteomes" id="UP000322927"/>
    </source>
</evidence>
<dbReference type="AlphaFoldDB" id="A0A5P2BR42"/>
<gene>
    <name evidence="1" type="ORF">DEJ48_05550</name>
</gene>
<proteinExistence type="predicted"/>
<evidence type="ECO:0008006" key="3">
    <source>
        <dbReference type="Google" id="ProtNLM"/>
    </source>
</evidence>
<dbReference type="EMBL" id="CP029192">
    <property type="protein sequence ID" value="QES32932.1"/>
    <property type="molecule type" value="Genomic_DNA"/>
</dbReference>
<sequence>MTTGFGTLPDRLRERVPELGIGLDAWTRRMMRWHFDPETGSPFWVARRGKLGFDPVEDIGGFADLDRFGLFDKAELRAANVRDLRPRGYRDRPFRVFETGGSTGPPCRIVNVTRLAYDVEVYRTVLEARGVAGGDILAMTPSGPHAYGHFVEGLADSWCGAVHAIDFDPRWVKAALRAGGEAGAYTAHLIDQTLALLATERPSLLFTTSRLLVELSMRLPRPLHTYGIRAVCTGGTSCTAAEAEFLREEHLAGVQWIDTYGNTLVGHALQADPVPGTPAVAGGTGHSYHLPPPFAVLKVVDDSDPWREVEVGQRGRVRATTLLEDLFLPNLLERDSAVRTGPHPWFPWDGVAAVRPFVESGDAAEEAVEGVY</sequence>
<evidence type="ECO:0000313" key="1">
    <source>
        <dbReference type="EMBL" id="QES32932.1"/>
    </source>
</evidence>
<reference evidence="1 2" key="1">
    <citation type="submission" date="2018-05" db="EMBL/GenBank/DDBJ databases">
        <title>Streptomyces venezuelae.</title>
        <authorList>
            <person name="Kim W."/>
            <person name="Lee N."/>
            <person name="Cho B.-K."/>
        </authorList>
    </citation>
    <scope>NUCLEOTIDE SEQUENCE [LARGE SCALE GENOMIC DNA]</scope>
    <source>
        <strain evidence="1 2">ATCC 14584</strain>
    </source>
</reference>
<dbReference type="InterPro" id="IPR042099">
    <property type="entry name" value="ANL_N_sf"/>
</dbReference>
<organism evidence="1 2">
    <name type="scientific">Streptomyces venezuelae</name>
    <dbReference type="NCBI Taxonomy" id="54571"/>
    <lineage>
        <taxon>Bacteria</taxon>
        <taxon>Bacillati</taxon>
        <taxon>Actinomycetota</taxon>
        <taxon>Actinomycetes</taxon>
        <taxon>Kitasatosporales</taxon>
        <taxon>Streptomycetaceae</taxon>
        <taxon>Streptomyces</taxon>
    </lineage>
</organism>
<dbReference type="SUPFAM" id="SSF56801">
    <property type="entry name" value="Acetyl-CoA synthetase-like"/>
    <property type="match status" value="1"/>
</dbReference>
<dbReference type="OrthoDB" id="179194at2"/>
<dbReference type="Gene3D" id="3.40.50.12780">
    <property type="entry name" value="N-terminal domain of ligase-like"/>
    <property type="match status" value="1"/>
</dbReference>
<name>A0A5P2BR42_STRVZ</name>